<dbReference type="GO" id="GO:0006749">
    <property type="term" value="P:glutathione metabolic process"/>
    <property type="evidence" value="ECO:0007669"/>
    <property type="project" value="TreeGrafter"/>
</dbReference>
<gene>
    <name evidence="4" type="ORF">SLEP1_g17013</name>
</gene>
<reference evidence="4 5" key="1">
    <citation type="journal article" date="2021" name="Commun. Biol.">
        <title>The genome of Shorea leprosula (Dipterocarpaceae) highlights the ecological relevance of drought in aseasonal tropical rainforests.</title>
        <authorList>
            <person name="Ng K.K.S."/>
            <person name="Kobayashi M.J."/>
            <person name="Fawcett J.A."/>
            <person name="Hatakeyama M."/>
            <person name="Paape T."/>
            <person name="Ng C.H."/>
            <person name="Ang C.C."/>
            <person name="Tnah L.H."/>
            <person name="Lee C.T."/>
            <person name="Nishiyama T."/>
            <person name="Sese J."/>
            <person name="O'Brien M.J."/>
            <person name="Copetti D."/>
            <person name="Mohd Noor M.I."/>
            <person name="Ong R.C."/>
            <person name="Putra M."/>
            <person name="Sireger I.Z."/>
            <person name="Indrioko S."/>
            <person name="Kosugi Y."/>
            <person name="Izuno A."/>
            <person name="Isagi Y."/>
            <person name="Lee S.L."/>
            <person name="Shimizu K.K."/>
        </authorList>
    </citation>
    <scope>NUCLEOTIDE SEQUENCE [LARGE SCALE GENOMIC DNA]</scope>
    <source>
        <strain evidence="4">214</strain>
    </source>
</reference>
<dbReference type="InterPro" id="IPR036249">
    <property type="entry name" value="Thioredoxin-like_sf"/>
</dbReference>
<evidence type="ECO:0000256" key="2">
    <source>
        <dbReference type="ARBA" id="ARBA00022679"/>
    </source>
</evidence>
<dbReference type="GO" id="GO:0004364">
    <property type="term" value="F:glutathione transferase activity"/>
    <property type="evidence" value="ECO:0007669"/>
    <property type="project" value="UniProtKB-EC"/>
</dbReference>
<dbReference type="SUPFAM" id="SSF52833">
    <property type="entry name" value="Thioredoxin-like"/>
    <property type="match status" value="1"/>
</dbReference>
<dbReference type="EC" id="2.5.1.18" evidence="1"/>
<evidence type="ECO:0000256" key="1">
    <source>
        <dbReference type="ARBA" id="ARBA00012452"/>
    </source>
</evidence>
<dbReference type="PANTHER" id="PTHR43900:SF47">
    <property type="entry name" value="GLUTATHIONE S-TRANSFERASE F6-RELATED"/>
    <property type="match status" value="1"/>
</dbReference>
<dbReference type="InterPro" id="IPR004045">
    <property type="entry name" value="Glutathione_S-Trfase_N"/>
</dbReference>
<dbReference type="EMBL" id="BPVZ01000022">
    <property type="protein sequence ID" value="GKV04928.1"/>
    <property type="molecule type" value="Genomic_DNA"/>
</dbReference>
<dbReference type="GO" id="GO:0005737">
    <property type="term" value="C:cytoplasm"/>
    <property type="evidence" value="ECO:0007669"/>
    <property type="project" value="TreeGrafter"/>
</dbReference>
<dbReference type="PANTHER" id="PTHR43900">
    <property type="entry name" value="GLUTATHIONE S-TRANSFERASE RHO"/>
    <property type="match status" value="1"/>
</dbReference>
<organism evidence="4 5">
    <name type="scientific">Rubroshorea leprosula</name>
    <dbReference type="NCBI Taxonomy" id="152421"/>
    <lineage>
        <taxon>Eukaryota</taxon>
        <taxon>Viridiplantae</taxon>
        <taxon>Streptophyta</taxon>
        <taxon>Embryophyta</taxon>
        <taxon>Tracheophyta</taxon>
        <taxon>Spermatophyta</taxon>
        <taxon>Magnoliopsida</taxon>
        <taxon>eudicotyledons</taxon>
        <taxon>Gunneridae</taxon>
        <taxon>Pentapetalae</taxon>
        <taxon>rosids</taxon>
        <taxon>malvids</taxon>
        <taxon>Malvales</taxon>
        <taxon>Dipterocarpaceae</taxon>
        <taxon>Rubroshorea</taxon>
    </lineage>
</organism>
<sequence>MAGIKVHGAVYSTATQRVSACLYEKEVEFELVPVDMSTGAHKQQPFLSLNVSMN</sequence>
<keyword evidence="5" id="KW-1185">Reference proteome</keyword>
<evidence type="ECO:0000313" key="5">
    <source>
        <dbReference type="Proteomes" id="UP001054252"/>
    </source>
</evidence>
<keyword evidence="2" id="KW-0808">Transferase</keyword>
<dbReference type="Pfam" id="PF02798">
    <property type="entry name" value="GST_N"/>
    <property type="match status" value="1"/>
</dbReference>
<accession>A0AAV5J4F4</accession>
<dbReference type="AlphaFoldDB" id="A0AAV5J4F4"/>
<name>A0AAV5J4F4_9ROSI</name>
<protein>
    <recommendedName>
        <fullName evidence="1">glutathione transferase</fullName>
        <ecNumber evidence="1">2.5.1.18</ecNumber>
    </recommendedName>
</protein>
<evidence type="ECO:0000259" key="3">
    <source>
        <dbReference type="PROSITE" id="PS50404"/>
    </source>
</evidence>
<dbReference type="GO" id="GO:0043295">
    <property type="term" value="F:glutathione binding"/>
    <property type="evidence" value="ECO:0007669"/>
    <property type="project" value="TreeGrafter"/>
</dbReference>
<comment type="caution">
    <text evidence="4">The sequence shown here is derived from an EMBL/GenBank/DDBJ whole genome shotgun (WGS) entry which is preliminary data.</text>
</comment>
<feature type="domain" description="GST N-terminal" evidence="3">
    <location>
        <begin position="2"/>
        <end position="54"/>
    </location>
</feature>
<proteinExistence type="predicted"/>
<dbReference type="Gene3D" id="3.40.30.10">
    <property type="entry name" value="Glutaredoxin"/>
    <property type="match status" value="1"/>
</dbReference>
<dbReference type="PROSITE" id="PS50404">
    <property type="entry name" value="GST_NTER"/>
    <property type="match status" value="1"/>
</dbReference>
<evidence type="ECO:0000313" key="4">
    <source>
        <dbReference type="EMBL" id="GKV04928.1"/>
    </source>
</evidence>
<dbReference type="Proteomes" id="UP001054252">
    <property type="component" value="Unassembled WGS sequence"/>
</dbReference>